<dbReference type="InterPro" id="IPR036411">
    <property type="entry name" value="TorD-like_sf"/>
</dbReference>
<dbReference type="PANTHER" id="PTHR34227:SF1">
    <property type="entry name" value="DIMETHYL SULFOXIDE REDUCTASE CHAPERONE-RELATED"/>
    <property type="match status" value="1"/>
</dbReference>
<dbReference type="InterPro" id="IPR050289">
    <property type="entry name" value="TorD/DmsD_chaperones"/>
</dbReference>
<comment type="caution">
    <text evidence="2">The sequence shown here is derived from an EMBL/GenBank/DDBJ whole genome shotgun (WGS) entry which is preliminary data.</text>
</comment>
<dbReference type="SUPFAM" id="SSF89155">
    <property type="entry name" value="TorD-like"/>
    <property type="match status" value="1"/>
</dbReference>
<dbReference type="Proteomes" id="UP000031672">
    <property type="component" value="Unassembled WGS sequence"/>
</dbReference>
<dbReference type="Pfam" id="PF02613">
    <property type="entry name" value="Nitrate_red_del"/>
    <property type="match status" value="1"/>
</dbReference>
<gene>
    <name evidence="2" type="ORF">OJ16_07000</name>
</gene>
<proteinExistence type="predicted"/>
<evidence type="ECO:0000313" key="3">
    <source>
        <dbReference type="Proteomes" id="UP000031672"/>
    </source>
</evidence>
<organism evidence="2 3">
    <name type="scientific">Vibrio renipiscarius</name>
    <dbReference type="NCBI Taxonomy" id="1461322"/>
    <lineage>
        <taxon>Bacteria</taxon>
        <taxon>Pseudomonadati</taxon>
        <taxon>Pseudomonadota</taxon>
        <taxon>Gammaproteobacteria</taxon>
        <taxon>Vibrionales</taxon>
        <taxon>Vibrionaceae</taxon>
        <taxon>Vibrio</taxon>
    </lineage>
</organism>
<evidence type="ECO:0000313" key="2">
    <source>
        <dbReference type="EMBL" id="KII81019.1"/>
    </source>
</evidence>
<keyword evidence="3" id="KW-1185">Reference proteome</keyword>
<dbReference type="EMBL" id="JTKH01000006">
    <property type="protein sequence ID" value="KII81019.1"/>
    <property type="molecule type" value="Genomic_DNA"/>
</dbReference>
<evidence type="ECO:0000256" key="1">
    <source>
        <dbReference type="ARBA" id="ARBA00023186"/>
    </source>
</evidence>
<dbReference type="RefSeq" id="WP_040988707.1">
    <property type="nucleotide sequence ID" value="NZ_JTKH01000006.1"/>
</dbReference>
<dbReference type="Gene3D" id="1.10.3480.10">
    <property type="entry name" value="TorD-like"/>
    <property type="match status" value="1"/>
</dbReference>
<dbReference type="PANTHER" id="PTHR34227">
    <property type="entry name" value="CHAPERONE PROTEIN YCDY"/>
    <property type="match status" value="1"/>
</dbReference>
<dbReference type="InterPro" id="IPR020945">
    <property type="entry name" value="DMSO/NO3_reduct_chaperone"/>
</dbReference>
<dbReference type="AlphaFoldDB" id="A0A0C2JSJ4"/>
<name>A0A0C2JSJ4_9VIBR</name>
<keyword evidence="1" id="KW-0143">Chaperone</keyword>
<reference evidence="2 3" key="1">
    <citation type="submission" date="2014-11" db="EMBL/GenBank/DDBJ databases">
        <title>Draft Genome Sequence of Vibrio piscirenalis strains CECT 8603T and CECT 8604, two marine Gammaproteobacterium isolated from cultured gilthead sea bream (Sparus aurata).</title>
        <authorList>
            <person name="Arahal D.R."/>
            <person name="Rodrigo-Torres L."/>
            <person name="Lucena T."/>
            <person name="Pujalte M.J."/>
        </authorList>
    </citation>
    <scope>NUCLEOTIDE SEQUENCE [LARGE SCALE GENOMIC DNA]</scope>
    <source>
        <strain evidence="2 3">DCR 1-4-2</strain>
    </source>
</reference>
<dbReference type="OrthoDB" id="8526323at2"/>
<accession>A0A0C2KBH3</accession>
<sequence length="208" mass="23566">MENFNEQQSLRSDIYLLIAALFRQAPSAALIDFLSTLDVEASESAMQKAWFGLKEAAQNSDREALEDEYQNLFIGIGRGEAVLFGSWHMTGSLMEKPLADIRHDLERLGFEREAQVKEPEDHISALCEVMAMLTEEDAEIQQAFFNKHLATWYDAFAQQVETAKSADFYRSAAALLLAFGTLEQVQFSKNTKSKTHLKIDVKNVTEYE</sequence>
<accession>A0A0C2JSJ4</accession>
<protein>
    <submittedName>
        <fullName evidence="2">Cytochrome C oxidase subunit II</fullName>
    </submittedName>
</protein>
<dbReference type="STRING" id="1461322.OJ16_07000"/>